<keyword evidence="3" id="KW-1185">Reference proteome</keyword>
<dbReference type="EMBL" id="JAVDQA010000003">
    <property type="protein sequence ID" value="MDR6300791.1"/>
    <property type="molecule type" value="Genomic_DNA"/>
</dbReference>
<dbReference type="Pfam" id="PF13858">
    <property type="entry name" value="DUF4199"/>
    <property type="match status" value="1"/>
</dbReference>
<dbReference type="Proteomes" id="UP001257659">
    <property type="component" value="Unassembled WGS sequence"/>
</dbReference>
<reference evidence="2 3" key="1">
    <citation type="submission" date="2023-07" db="EMBL/GenBank/DDBJ databases">
        <title>Genomic Encyclopedia of Type Strains, Phase IV (KMG-IV): sequencing the most valuable type-strain genomes for metagenomic binning, comparative biology and taxonomic classification.</title>
        <authorList>
            <person name="Goeker M."/>
        </authorList>
    </citation>
    <scope>NUCLEOTIDE SEQUENCE [LARGE SCALE GENOMIC DNA]</scope>
    <source>
        <strain evidence="2 3">DSM 102814</strain>
    </source>
</reference>
<evidence type="ECO:0000313" key="2">
    <source>
        <dbReference type="EMBL" id="MDR6300791.1"/>
    </source>
</evidence>
<keyword evidence="1" id="KW-0472">Membrane</keyword>
<dbReference type="InterPro" id="IPR025250">
    <property type="entry name" value="DUF4199"/>
</dbReference>
<keyword evidence="1" id="KW-1133">Transmembrane helix</keyword>
<organism evidence="2 3">
    <name type="scientific">Mesonia maritima</name>
    <dbReference type="NCBI Taxonomy" id="1793873"/>
    <lineage>
        <taxon>Bacteria</taxon>
        <taxon>Pseudomonadati</taxon>
        <taxon>Bacteroidota</taxon>
        <taxon>Flavobacteriia</taxon>
        <taxon>Flavobacteriales</taxon>
        <taxon>Flavobacteriaceae</taxon>
        <taxon>Mesonia</taxon>
    </lineage>
</organism>
<name>A0ABU1K5B2_9FLAO</name>
<feature type="transmembrane region" description="Helical" evidence="1">
    <location>
        <begin position="78"/>
        <end position="100"/>
    </location>
</feature>
<feature type="transmembrane region" description="Helical" evidence="1">
    <location>
        <begin position="149"/>
        <end position="170"/>
    </location>
</feature>
<protein>
    <submittedName>
        <fullName evidence="2">ABC-type multidrug transport system fused ATPase/permease subunit</fullName>
    </submittedName>
</protein>
<gene>
    <name evidence="2" type="ORF">GGR31_001434</name>
</gene>
<feature type="transmembrane region" description="Helical" evidence="1">
    <location>
        <begin position="40"/>
        <end position="58"/>
    </location>
</feature>
<keyword evidence="1" id="KW-0812">Transmembrane</keyword>
<dbReference type="RefSeq" id="WP_309727688.1">
    <property type="nucleotide sequence ID" value="NZ_JAVDQA010000003.1"/>
</dbReference>
<comment type="caution">
    <text evidence="2">The sequence shown here is derived from an EMBL/GenBank/DDBJ whole genome shotgun (WGS) entry which is preliminary data.</text>
</comment>
<sequence>MENQSTVKSTASSYGLTLGVVLTVFLILLYAFSLEMLTKWWIRLFEFAAVLIIAIMAMAKSKKKCDSLFTYKNSFTAYFLVVLIGLLIYHIVSYVLFNFIDPEAAQYVLEKAMEMSRSMMESFGAPQDQIDKAIEEMGKQNQFSLKNQAIGFAFSLAFYSVIGLLIALIFREKETTH</sequence>
<feature type="transmembrane region" description="Helical" evidence="1">
    <location>
        <begin position="12"/>
        <end position="34"/>
    </location>
</feature>
<evidence type="ECO:0000256" key="1">
    <source>
        <dbReference type="SAM" id="Phobius"/>
    </source>
</evidence>
<proteinExistence type="predicted"/>
<evidence type="ECO:0000313" key="3">
    <source>
        <dbReference type="Proteomes" id="UP001257659"/>
    </source>
</evidence>
<accession>A0ABU1K5B2</accession>